<comment type="caution">
    <text evidence="1">The sequence shown here is derived from an EMBL/GenBank/DDBJ whole genome shotgun (WGS) entry which is preliminary data.</text>
</comment>
<dbReference type="OrthoDB" id="5565794at2"/>
<gene>
    <name evidence="1" type="ORF">GJ668_14820</name>
</gene>
<protein>
    <submittedName>
        <fullName evidence="1">DUF5063 domain-containing protein</fullName>
    </submittedName>
</protein>
<accession>A0A6N8EIL7</accession>
<dbReference type="InterPro" id="IPR038312">
    <property type="entry name" value="DUF5063_sf"/>
</dbReference>
<keyword evidence="2" id="KW-1185">Reference proteome</keyword>
<proteinExistence type="predicted"/>
<dbReference type="AlphaFoldDB" id="A0A6N8EIL7"/>
<evidence type="ECO:0000313" key="2">
    <source>
        <dbReference type="Proteomes" id="UP000434044"/>
    </source>
</evidence>
<dbReference type="Pfam" id="PF16702">
    <property type="entry name" value="DUF5063"/>
    <property type="match status" value="1"/>
</dbReference>
<organism evidence="1 2">
    <name type="scientific">Allochromatium palmeri</name>
    <dbReference type="NCBI Taxonomy" id="231048"/>
    <lineage>
        <taxon>Bacteria</taxon>
        <taxon>Pseudomonadati</taxon>
        <taxon>Pseudomonadota</taxon>
        <taxon>Gammaproteobacteria</taxon>
        <taxon>Chromatiales</taxon>
        <taxon>Chromatiaceae</taxon>
        <taxon>Allochromatium</taxon>
    </lineage>
</organism>
<evidence type="ECO:0000313" key="1">
    <source>
        <dbReference type="EMBL" id="MTW22347.1"/>
    </source>
</evidence>
<dbReference type="Proteomes" id="UP000434044">
    <property type="component" value="Unassembled WGS sequence"/>
</dbReference>
<dbReference type="RefSeq" id="WP_155450912.1">
    <property type="nucleotide sequence ID" value="NZ_WNKT01000037.1"/>
</dbReference>
<dbReference type="EMBL" id="WNKT01000037">
    <property type="protein sequence ID" value="MTW22347.1"/>
    <property type="molecule type" value="Genomic_DNA"/>
</dbReference>
<sequence>MDAITSPTRVLETGFNRELARLARRYCELIETHPTHRGVWLARIAELLPRLHAGVSSLVAAEPPPGDRPEPVDLDARFELFSQLRALLADRDAYWLEFDSVAEGMAAMTGSLADDLTDIYCELKHGLTLFELDPNTAMAVWALGYRQHWGQHLVDAERHLARLRAQSQLDL</sequence>
<name>A0A6N8EIL7_9GAMM</name>
<reference evidence="1 2" key="1">
    <citation type="submission" date="2019-11" db="EMBL/GenBank/DDBJ databases">
        <title>Whole-genome sequence of the anaerobic purple sulfur bacterium Allochromatium palmeri DSM 15591.</title>
        <authorList>
            <person name="Kyndt J.A."/>
            <person name="Meyer T.E."/>
        </authorList>
    </citation>
    <scope>NUCLEOTIDE SEQUENCE [LARGE SCALE GENOMIC DNA]</scope>
    <source>
        <strain evidence="1 2">DSM 15591</strain>
    </source>
</reference>
<dbReference type="InterPro" id="IPR032025">
    <property type="entry name" value="DUF5063"/>
</dbReference>
<dbReference type="Gene3D" id="1.20.120.1550">
    <property type="entry name" value="Protein of unknown function DUF5063"/>
    <property type="match status" value="1"/>
</dbReference>